<reference evidence="2 3" key="1">
    <citation type="submission" date="2017-06" db="EMBL/GenBank/DDBJ databases">
        <title>Genome sequencing of cyanobaciteial culture collection at National Institute for Environmental Studies (NIES).</title>
        <authorList>
            <person name="Hirose Y."/>
            <person name="Shimura Y."/>
            <person name="Fujisawa T."/>
            <person name="Nakamura Y."/>
            <person name="Kawachi M."/>
        </authorList>
    </citation>
    <scope>NUCLEOTIDE SEQUENCE [LARGE SCALE GENOMIC DNA]</scope>
    <source>
        <strain evidence="2 3">NIES-37</strain>
    </source>
</reference>
<dbReference type="AlphaFoldDB" id="A0A1Z4MVW5"/>
<keyword evidence="1" id="KW-0472">Membrane</keyword>
<dbReference type="RefSeq" id="WP_096574614.1">
    <property type="nucleotide sequence ID" value="NZ_CAWNJS010000001.1"/>
</dbReference>
<gene>
    <name evidence="2" type="ORF">NIES37_15250</name>
</gene>
<keyword evidence="1" id="KW-1133">Transmembrane helix</keyword>
<evidence type="ECO:0000256" key="1">
    <source>
        <dbReference type="SAM" id="Phobius"/>
    </source>
</evidence>
<accession>A0A1Z4MVW5</accession>
<evidence type="ECO:0000313" key="2">
    <source>
        <dbReference type="EMBL" id="BAY97583.1"/>
    </source>
</evidence>
<dbReference type="KEGG" id="ttq:NIES37_15250"/>
<keyword evidence="3" id="KW-1185">Reference proteome</keyword>
<dbReference type="EMBL" id="AP018248">
    <property type="protein sequence ID" value="BAY97583.1"/>
    <property type="molecule type" value="Genomic_DNA"/>
</dbReference>
<feature type="transmembrane region" description="Helical" evidence="1">
    <location>
        <begin position="53"/>
        <end position="76"/>
    </location>
</feature>
<dbReference type="Proteomes" id="UP000218785">
    <property type="component" value="Chromosome"/>
</dbReference>
<proteinExistence type="predicted"/>
<organism evidence="2 3">
    <name type="scientific">Tolypothrix tenuis PCC 7101</name>
    <dbReference type="NCBI Taxonomy" id="231146"/>
    <lineage>
        <taxon>Bacteria</taxon>
        <taxon>Bacillati</taxon>
        <taxon>Cyanobacteriota</taxon>
        <taxon>Cyanophyceae</taxon>
        <taxon>Nostocales</taxon>
        <taxon>Tolypothrichaceae</taxon>
        <taxon>Tolypothrix</taxon>
    </lineage>
</organism>
<keyword evidence="1" id="KW-0812">Transmembrane</keyword>
<name>A0A1Z4MVW5_9CYAN</name>
<feature type="transmembrane region" description="Helical" evidence="1">
    <location>
        <begin position="15"/>
        <end position="41"/>
    </location>
</feature>
<evidence type="ECO:0000313" key="3">
    <source>
        <dbReference type="Proteomes" id="UP000218785"/>
    </source>
</evidence>
<protein>
    <submittedName>
        <fullName evidence="2">Uncharacterized protein</fullName>
    </submittedName>
</protein>
<sequence length="79" mass="7939">MSNFLTSLASGNLNIATVIVWVMIATVLSMLGGAIGGILLAGKDIGYKFSAMLGGLFGPAGVIPGILLGLAVLNLFTNS</sequence>